<name>A0A395I8S1_ASPHC</name>
<dbReference type="GO" id="GO:0016887">
    <property type="term" value="F:ATP hydrolysis activity"/>
    <property type="evidence" value="ECO:0007669"/>
    <property type="project" value="InterPro"/>
</dbReference>
<dbReference type="SMART" id="SM00382">
    <property type="entry name" value="AAA"/>
    <property type="match status" value="1"/>
</dbReference>
<proteinExistence type="inferred from homology"/>
<evidence type="ECO:0000259" key="12">
    <source>
        <dbReference type="SMART" id="SM00382"/>
    </source>
</evidence>
<dbReference type="STRING" id="1450537.A0A395I8S1"/>
<evidence type="ECO:0000256" key="8">
    <source>
        <dbReference type="ARBA" id="ARBA00022989"/>
    </source>
</evidence>
<dbReference type="RefSeq" id="XP_025555786.1">
    <property type="nucleotide sequence ID" value="XM_025691273.1"/>
</dbReference>
<keyword evidence="9" id="KW-0496">Mitochondrion</keyword>
<dbReference type="EMBL" id="KZ824269">
    <property type="protein sequence ID" value="RAL16632.1"/>
    <property type="molecule type" value="Genomic_DNA"/>
</dbReference>
<sequence>YVPGYRLAAHLVAQHLGLDLGQYVPKLTLAFMACFAGRRLWQMLWKGLSRLCTATISFSQKDEAYNHILFWMARHKPVIPVNRFVGDTEYHSADDEDGEEEDETTLVQPPVSEHDDWRKTIARLQRSFIRLQHDAGNHYYWYCGRLIRTTSIPGEGNQQGLLRLTILGGGQALLKKFAYEAQAIWREHIKNFTLIFTNTHRWGCDYRDRATRRKPRALSTVVMDEVPKTAFLKDVQAYLHLKTRAWYNTRGIPYRRGYLLHGPPGTGKTSLCFAAAGYFSLPLYTLNLAMEELTDNGLTRLFNQLPQRCIVLIEDVDCVGISQDRAMDSTKSASDSITLSGLLNVLDGVAAREGHILMMTTNHIENLDEALTRHGRIDMKIEYGYAGTSSIKDLFMCIYSTVEGESSPSPVSTETLENAVREFASLVPSGELSGAEIQGYLLKHKNCYQSAIDGVTAWLKETETIREKRRK</sequence>
<evidence type="ECO:0000256" key="5">
    <source>
        <dbReference type="ARBA" id="ARBA00022792"/>
    </source>
</evidence>
<evidence type="ECO:0000256" key="7">
    <source>
        <dbReference type="ARBA" id="ARBA00022840"/>
    </source>
</evidence>
<evidence type="ECO:0000259" key="13">
    <source>
        <dbReference type="SMART" id="SM01024"/>
    </source>
</evidence>
<evidence type="ECO:0000256" key="9">
    <source>
        <dbReference type="ARBA" id="ARBA00023128"/>
    </source>
</evidence>
<protein>
    <submittedName>
        <fullName evidence="14">P-loop containing nucleoside triphosphate hydrolase protein</fullName>
    </submittedName>
</protein>
<dbReference type="GeneID" id="37195562"/>
<evidence type="ECO:0000256" key="11">
    <source>
        <dbReference type="ARBA" id="ARBA00048778"/>
    </source>
</evidence>
<reference evidence="14 15" key="1">
    <citation type="submission" date="2018-02" db="EMBL/GenBank/DDBJ databases">
        <title>The genomes of Aspergillus section Nigri reveals drivers in fungal speciation.</title>
        <authorList>
            <consortium name="DOE Joint Genome Institute"/>
            <person name="Vesth T.C."/>
            <person name="Nybo J."/>
            <person name="Theobald S."/>
            <person name="Brandl J."/>
            <person name="Frisvad J.C."/>
            <person name="Nielsen K.F."/>
            <person name="Lyhne E.K."/>
            <person name="Kogle M.E."/>
            <person name="Kuo A."/>
            <person name="Riley R."/>
            <person name="Clum A."/>
            <person name="Nolan M."/>
            <person name="Lipzen A."/>
            <person name="Salamov A."/>
            <person name="Henrissat B."/>
            <person name="Wiebenga A."/>
            <person name="De vries R.P."/>
            <person name="Grigoriev I.V."/>
            <person name="Mortensen U.H."/>
            <person name="Andersen M.R."/>
            <person name="Baker S.E."/>
        </authorList>
    </citation>
    <scope>NUCLEOTIDE SEQUENCE [LARGE SCALE GENOMIC DNA]</scope>
    <source>
        <strain evidence="14 15">CBS 101889</strain>
    </source>
</reference>
<dbReference type="AlphaFoldDB" id="A0A395I8S1"/>
<keyword evidence="7" id="KW-0067">ATP-binding</keyword>
<keyword evidence="5" id="KW-0999">Mitochondrion inner membrane</keyword>
<feature type="non-terminal residue" evidence="14">
    <location>
        <position position="1"/>
    </location>
</feature>
<dbReference type="Proteomes" id="UP000248961">
    <property type="component" value="Unassembled WGS sequence"/>
</dbReference>
<feature type="domain" description="AAA+ ATPase" evidence="12">
    <location>
        <begin position="254"/>
        <end position="387"/>
    </location>
</feature>
<keyword evidence="8" id="KW-1133">Transmembrane helix</keyword>
<comment type="subcellular location">
    <subcellularLocation>
        <location evidence="1">Mitochondrion inner membrane</location>
        <topology evidence="1">Single-pass membrane protein</topology>
    </subcellularLocation>
</comment>
<evidence type="ECO:0000256" key="4">
    <source>
        <dbReference type="ARBA" id="ARBA00022741"/>
    </source>
</evidence>
<dbReference type="Pfam" id="PF00004">
    <property type="entry name" value="AAA"/>
    <property type="match status" value="1"/>
</dbReference>
<keyword evidence="3" id="KW-0812">Transmembrane</keyword>
<keyword evidence="4" id="KW-0547">Nucleotide-binding</keyword>
<evidence type="ECO:0000256" key="3">
    <source>
        <dbReference type="ARBA" id="ARBA00022692"/>
    </source>
</evidence>
<dbReference type="Pfam" id="PF25426">
    <property type="entry name" value="AAA_lid_BCS1"/>
    <property type="match status" value="1"/>
</dbReference>
<dbReference type="GO" id="GO:0005743">
    <property type="term" value="C:mitochondrial inner membrane"/>
    <property type="evidence" value="ECO:0007669"/>
    <property type="project" value="UniProtKB-SubCell"/>
</dbReference>
<dbReference type="SMART" id="SM01024">
    <property type="entry name" value="BCS1_N"/>
    <property type="match status" value="1"/>
</dbReference>
<evidence type="ECO:0000256" key="10">
    <source>
        <dbReference type="ARBA" id="ARBA00023136"/>
    </source>
</evidence>
<feature type="domain" description="BCS1 N-terminal" evidence="13">
    <location>
        <begin position="27"/>
        <end position="221"/>
    </location>
</feature>
<evidence type="ECO:0000313" key="15">
    <source>
        <dbReference type="Proteomes" id="UP000248961"/>
    </source>
</evidence>
<feature type="non-terminal residue" evidence="14">
    <location>
        <position position="471"/>
    </location>
</feature>
<comment type="catalytic activity">
    <reaction evidence="11">
        <text>ATP + H2O = ADP + phosphate + H(+)</text>
        <dbReference type="Rhea" id="RHEA:13065"/>
        <dbReference type="ChEBI" id="CHEBI:15377"/>
        <dbReference type="ChEBI" id="CHEBI:15378"/>
        <dbReference type="ChEBI" id="CHEBI:30616"/>
        <dbReference type="ChEBI" id="CHEBI:43474"/>
        <dbReference type="ChEBI" id="CHEBI:456216"/>
    </reaction>
    <physiologicalReaction direction="left-to-right" evidence="11">
        <dbReference type="Rhea" id="RHEA:13066"/>
    </physiologicalReaction>
</comment>
<dbReference type="InterPro" id="IPR050747">
    <property type="entry name" value="Mitochondrial_chaperone_BCS1"/>
</dbReference>
<dbReference type="PANTHER" id="PTHR23070">
    <property type="entry name" value="BCS1 AAA-TYPE ATPASE"/>
    <property type="match status" value="1"/>
</dbReference>
<dbReference type="VEuPathDB" id="FungiDB:BO97DRAFT_318595"/>
<dbReference type="InterPro" id="IPR003959">
    <property type="entry name" value="ATPase_AAA_core"/>
</dbReference>
<dbReference type="InterPro" id="IPR027417">
    <property type="entry name" value="P-loop_NTPase"/>
</dbReference>
<dbReference type="Pfam" id="PF08740">
    <property type="entry name" value="BCS1_N"/>
    <property type="match status" value="1"/>
</dbReference>
<dbReference type="InterPro" id="IPR003593">
    <property type="entry name" value="AAA+_ATPase"/>
</dbReference>
<keyword evidence="10" id="KW-0472">Membrane</keyword>
<dbReference type="InterPro" id="IPR057495">
    <property type="entry name" value="AAA_lid_BCS1"/>
</dbReference>
<dbReference type="InterPro" id="IPR014851">
    <property type="entry name" value="BCS1_N"/>
</dbReference>
<dbReference type="SUPFAM" id="SSF52540">
    <property type="entry name" value="P-loop containing nucleoside triphosphate hydrolases"/>
    <property type="match status" value="1"/>
</dbReference>
<gene>
    <name evidence="14" type="ORF">BO97DRAFT_318595</name>
</gene>
<organism evidence="14 15">
    <name type="scientific">Aspergillus homomorphus (strain CBS 101889)</name>
    <dbReference type="NCBI Taxonomy" id="1450537"/>
    <lineage>
        <taxon>Eukaryota</taxon>
        <taxon>Fungi</taxon>
        <taxon>Dikarya</taxon>
        <taxon>Ascomycota</taxon>
        <taxon>Pezizomycotina</taxon>
        <taxon>Eurotiomycetes</taxon>
        <taxon>Eurotiomycetidae</taxon>
        <taxon>Eurotiales</taxon>
        <taxon>Aspergillaceae</taxon>
        <taxon>Aspergillus</taxon>
        <taxon>Aspergillus subgen. Circumdati</taxon>
    </lineage>
</organism>
<evidence type="ECO:0000256" key="1">
    <source>
        <dbReference type="ARBA" id="ARBA00004434"/>
    </source>
</evidence>
<evidence type="ECO:0000313" key="14">
    <source>
        <dbReference type="EMBL" id="RAL16632.1"/>
    </source>
</evidence>
<dbReference type="OrthoDB" id="10251412at2759"/>
<keyword evidence="6 14" id="KW-0378">Hydrolase</keyword>
<keyword evidence="15" id="KW-1185">Reference proteome</keyword>
<accession>A0A395I8S1</accession>
<dbReference type="Gene3D" id="3.40.50.300">
    <property type="entry name" value="P-loop containing nucleotide triphosphate hydrolases"/>
    <property type="match status" value="1"/>
</dbReference>
<dbReference type="GO" id="GO:0005524">
    <property type="term" value="F:ATP binding"/>
    <property type="evidence" value="ECO:0007669"/>
    <property type="project" value="UniProtKB-KW"/>
</dbReference>
<evidence type="ECO:0000256" key="6">
    <source>
        <dbReference type="ARBA" id="ARBA00022801"/>
    </source>
</evidence>
<evidence type="ECO:0000256" key="2">
    <source>
        <dbReference type="ARBA" id="ARBA00007448"/>
    </source>
</evidence>
<comment type="similarity">
    <text evidence="2">Belongs to the AAA ATPase family. BCS1 subfamily.</text>
</comment>